<protein>
    <submittedName>
        <fullName evidence="1">Uncharacterized protein</fullName>
    </submittedName>
</protein>
<dbReference type="Proteomes" id="UP000324324">
    <property type="component" value="Unassembled WGS sequence"/>
</dbReference>
<sequence length="652" mass="70099">MAQTDRRTRVALASMIQSARIDWCIGRVSNLSTLQAALREIDRGVIAPNLRAGHMAALAERLASMHPFVSARACGPMIEAVATLPADLRQRPLCALLSCCGKLAHLATRQRIVDHVEMTRHLRSLQGSLLQLVCGLPPPQQSTALLAFCTEFPRLTQEAAAALPACLQRAMAVPGAQVAPLITAMCWAVRSLGRAPVELLATVQSAYPALAQQEGAAAMAQRTAVLCALADAAGPAWLHADDIDLSAQLRQWVWEALRDLPGESRLQVLSRVAAWSHAGSSREQVLECSNRLWTERQHACTDAAARAHWLAIVCKAAPGVCVAPRLWGDLWAEAGRLTPPRCAVLIASHASSLGLLPHEARRDAWSGLFGHAVDALPIDHRAGPLQALAAALAELSGPYPDARWNAMTDAAARLPPAGRAPLLYAFCAAFPDQCERHWEGYLDLLAQLPPAALNRELQRACDQLRRLSPGMAARAVPRLAALLPRLSADHREQPWLALWRLTGVILGPAERAPAWAALLRTIAPQPPALEQRWLVAAAAIDHADACLLLLERAAGLPAARRASVLSELARGSVAGRPRETWPEIWQALVEAVRRLPPAYRGSPLHALRELQIALSEADGGPWPEGLRALTALTTLYDGVPPMDLPPAPGAPS</sequence>
<organism evidence="1 2">
    <name type="scientific">Cupriavidus cauae</name>
    <dbReference type="NCBI Taxonomy" id="2608999"/>
    <lineage>
        <taxon>Bacteria</taxon>
        <taxon>Pseudomonadati</taxon>
        <taxon>Pseudomonadota</taxon>
        <taxon>Betaproteobacteria</taxon>
        <taxon>Burkholderiales</taxon>
        <taxon>Burkholderiaceae</taxon>
        <taxon>Cupriavidus</taxon>
    </lineage>
</organism>
<accession>A0A5M8AY51</accession>
<evidence type="ECO:0000313" key="1">
    <source>
        <dbReference type="EMBL" id="KAA6127081.1"/>
    </source>
</evidence>
<dbReference type="EMBL" id="VWRN01000025">
    <property type="protein sequence ID" value="KAA6127081.1"/>
    <property type="molecule type" value="Genomic_DNA"/>
</dbReference>
<gene>
    <name evidence="1" type="ORF">F1599_08670</name>
</gene>
<proteinExistence type="predicted"/>
<name>A0A5M8AY51_9BURK</name>
<comment type="caution">
    <text evidence="1">The sequence shown here is derived from an EMBL/GenBank/DDBJ whole genome shotgun (WGS) entry which is preliminary data.</text>
</comment>
<reference evidence="1 2" key="1">
    <citation type="submission" date="2019-09" db="EMBL/GenBank/DDBJ databases">
        <title>Isolation of a novel species in the genus Cupriavidus from patients with sepsis using whole genome sequencing.</title>
        <authorList>
            <person name="Kweon O.J."/>
            <person name="Lee M.-K."/>
        </authorList>
    </citation>
    <scope>NUCLEOTIDE SEQUENCE [LARGE SCALE GENOMIC DNA]</scope>
    <source>
        <strain evidence="1 2">MKL-01</strain>
    </source>
</reference>
<keyword evidence="2" id="KW-1185">Reference proteome</keyword>
<evidence type="ECO:0000313" key="2">
    <source>
        <dbReference type="Proteomes" id="UP000324324"/>
    </source>
</evidence>
<dbReference type="AlphaFoldDB" id="A0A5M8AY51"/>